<evidence type="ECO:0000256" key="1">
    <source>
        <dbReference type="ARBA" id="ARBA00000085"/>
    </source>
</evidence>
<comment type="subcellular location">
    <subcellularLocation>
        <location evidence="2">Membrane</location>
    </subcellularLocation>
</comment>
<evidence type="ECO:0000256" key="10">
    <source>
        <dbReference type="SAM" id="MobiDB-lite"/>
    </source>
</evidence>
<gene>
    <name evidence="14" type="ORF">GCM10009682_59880</name>
</gene>
<keyword evidence="7" id="KW-0418">Kinase</keyword>
<feature type="compositionally biased region" description="Low complexity" evidence="10">
    <location>
        <begin position="782"/>
        <end position="806"/>
    </location>
</feature>
<evidence type="ECO:0000313" key="14">
    <source>
        <dbReference type="EMBL" id="GAA1833543.1"/>
    </source>
</evidence>
<evidence type="ECO:0000256" key="8">
    <source>
        <dbReference type="ARBA" id="ARBA00022989"/>
    </source>
</evidence>
<dbReference type="InterPro" id="IPR003660">
    <property type="entry name" value="HAMP_dom"/>
</dbReference>
<evidence type="ECO:0000256" key="6">
    <source>
        <dbReference type="ARBA" id="ARBA00022692"/>
    </source>
</evidence>
<dbReference type="PANTHER" id="PTHR45436">
    <property type="entry name" value="SENSOR HISTIDINE KINASE YKOH"/>
    <property type="match status" value="1"/>
</dbReference>
<keyword evidence="9" id="KW-0902">Two-component regulatory system</keyword>
<dbReference type="Pfam" id="PF08376">
    <property type="entry name" value="NIT"/>
    <property type="match status" value="1"/>
</dbReference>
<keyword evidence="4" id="KW-0597">Phosphoprotein</keyword>
<feature type="domain" description="HAMP" evidence="13">
    <location>
        <begin position="321"/>
        <end position="391"/>
    </location>
</feature>
<dbReference type="Gene3D" id="3.30.565.10">
    <property type="entry name" value="Histidine kinase-like ATPase, C-terminal domain"/>
    <property type="match status" value="1"/>
</dbReference>
<keyword evidence="5" id="KW-0808">Transferase</keyword>
<feature type="compositionally biased region" description="Basic and acidic residues" evidence="10">
    <location>
        <begin position="807"/>
        <end position="818"/>
    </location>
</feature>
<dbReference type="InterPro" id="IPR036890">
    <property type="entry name" value="HATPase_C_sf"/>
</dbReference>
<feature type="transmembrane region" description="Helical" evidence="11">
    <location>
        <begin position="12"/>
        <end position="31"/>
    </location>
</feature>
<dbReference type="Pfam" id="PF02518">
    <property type="entry name" value="HATPase_c"/>
    <property type="match status" value="1"/>
</dbReference>
<dbReference type="InterPro" id="IPR050428">
    <property type="entry name" value="TCS_sensor_his_kinase"/>
</dbReference>
<feature type="compositionally biased region" description="Basic and acidic residues" evidence="10">
    <location>
        <begin position="841"/>
        <end position="851"/>
    </location>
</feature>
<feature type="region of interest" description="Disordered" evidence="10">
    <location>
        <begin position="689"/>
        <end position="851"/>
    </location>
</feature>
<reference evidence="15" key="1">
    <citation type="journal article" date="2019" name="Int. J. Syst. Evol. Microbiol.">
        <title>The Global Catalogue of Microorganisms (GCM) 10K type strain sequencing project: providing services to taxonomists for standard genome sequencing and annotation.</title>
        <authorList>
            <consortium name="The Broad Institute Genomics Platform"/>
            <consortium name="The Broad Institute Genome Sequencing Center for Infectious Disease"/>
            <person name="Wu L."/>
            <person name="Ma J."/>
        </authorList>
    </citation>
    <scope>NUCLEOTIDE SEQUENCE [LARGE SCALE GENOMIC DNA]</scope>
    <source>
        <strain evidence="15">JCM 13250</strain>
    </source>
</reference>
<evidence type="ECO:0000259" key="12">
    <source>
        <dbReference type="PROSITE" id="PS50109"/>
    </source>
</evidence>
<dbReference type="InterPro" id="IPR013587">
    <property type="entry name" value="Nitrate/nitrite_sensing"/>
</dbReference>
<keyword evidence="8 11" id="KW-1133">Transmembrane helix</keyword>
<keyword evidence="6 11" id="KW-0812">Transmembrane</keyword>
<dbReference type="SMART" id="SM00304">
    <property type="entry name" value="HAMP"/>
    <property type="match status" value="1"/>
</dbReference>
<evidence type="ECO:0000256" key="7">
    <source>
        <dbReference type="ARBA" id="ARBA00022777"/>
    </source>
</evidence>
<dbReference type="EMBL" id="BAAALT010000279">
    <property type="protein sequence ID" value="GAA1833543.1"/>
    <property type="molecule type" value="Genomic_DNA"/>
</dbReference>
<dbReference type="RefSeq" id="WP_344139644.1">
    <property type="nucleotide sequence ID" value="NZ_BAAALT010000279.1"/>
</dbReference>
<comment type="catalytic activity">
    <reaction evidence="1">
        <text>ATP + protein L-histidine = ADP + protein N-phospho-L-histidine.</text>
        <dbReference type="EC" id="2.7.13.3"/>
    </reaction>
</comment>
<keyword evidence="11" id="KW-0472">Membrane</keyword>
<dbReference type="PANTHER" id="PTHR45436:SF5">
    <property type="entry name" value="SENSOR HISTIDINE KINASE TRCS"/>
    <property type="match status" value="1"/>
</dbReference>
<dbReference type="PROSITE" id="PS50109">
    <property type="entry name" value="HIS_KIN"/>
    <property type="match status" value="1"/>
</dbReference>
<dbReference type="PROSITE" id="PS50885">
    <property type="entry name" value="HAMP"/>
    <property type="match status" value="1"/>
</dbReference>
<evidence type="ECO:0000256" key="4">
    <source>
        <dbReference type="ARBA" id="ARBA00022553"/>
    </source>
</evidence>
<feature type="compositionally biased region" description="Low complexity" evidence="10">
    <location>
        <begin position="718"/>
        <end position="729"/>
    </location>
</feature>
<dbReference type="CDD" id="cd06225">
    <property type="entry name" value="HAMP"/>
    <property type="match status" value="1"/>
</dbReference>
<dbReference type="Proteomes" id="UP001500218">
    <property type="component" value="Unassembled WGS sequence"/>
</dbReference>
<accession>A0ABP4YX07</accession>
<evidence type="ECO:0000259" key="13">
    <source>
        <dbReference type="PROSITE" id="PS50885"/>
    </source>
</evidence>
<evidence type="ECO:0000256" key="5">
    <source>
        <dbReference type="ARBA" id="ARBA00022679"/>
    </source>
</evidence>
<feature type="domain" description="Histidine kinase" evidence="12">
    <location>
        <begin position="508"/>
        <end position="614"/>
    </location>
</feature>
<dbReference type="InterPro" id="IPR003594">
    <property type="entry name" value="HATPase_dom"/>
</dbReference>
<dbReference type="SUPFAM" id="SSF55874">
    <property type="entry name" value="ATPase domain of HSP90 chaperone/DNA topoisomerase II/histidine kinase"/>
    <property type="match status" value="1"/>
</dbReference>
<protein>
    <recommendedName>
        <fullName evidence="3">histidine kinase</fullName>
        <ecNumber evidence="3">2.7.13.3</ecNumber>
    </recommendedName>
</protein>
<comment type="caution">
    <text evidence="14">The sequence shown here is derived from an EMBL/GenBank/DDBJ whole genome shotgun (WGS) entry which is preliminary data.</text>
</comment>
<dbReference type="Gene3D" id="6.10.340.10">
    <property type="match status" value="1"/>
</dbReference>
<evidence type="ECO:0000313" key="15">
    <source>
        <dbReference type="Proteomes" id="UP001500218"/>
    </source>
</evidence>
<dbReference type="EC" id="2.7.13.3" evidence="3"/>
<sequence length="851" mass="88593">MIINRLRVRGKLNLLLLLPVVAVVLIAVPFVSSQIGNAASAVTTADAANNARQLGALVWDLQRERLITAGYLAAPGADPVRLRLAQQTTSDTVVRLRDGLGATASDEMVEALARVGSLNEIRQGALMRGASVDSVARTYHAVIEAIIDALRLVPQRTSDAEGTRQLTALDALLQANEENELRGMALIAAAVSPGTGVALLDNATEQAAMFTERFVEQADAEQAGLVVLVDQGETARQVDDLAEHLPAATDRPAVGRFVAAALSSVSAQSDLRRMVQDRVTRQIADTAAARADAATGLAWAVGLGTAALVAVAVGLLVAETRSIATPLRRLTTAAATVADLAQAELVRVNDAEEADEQPPAAIPIDVTSGDELGDLATAFNRVQAAAAQLVERQIVTRRNVSAMFTNVAQRTRNLVGQQLDVVDQLERNEQDPKLLGRLYRLDHLSTRLRRNAENLLVVAGTSTDARVMGPTPLATLLRVALAEIEEFQRVRFTELDDVTVAAGPASDLVLVFAELLENAAVFSPPESVVEVSARLVTDGRCQVSIADRGIGMTAARMAQENRRLVERERLDIAPTSVLGLFVVGRLAKRHGLAVTLTATEGGGTTAHVTLPPALFQVGPGVGVERSAPRAMSAMAAVPVARGGARDFPAVTRKAGGDRTFVVSVPVGAGGFAWFGPPSRVTGGGTVRASAVADTPGAPVNGTSRPGLSRRVPGAQLPGAAGRSRGTAAAIPPQAPPVHDAAAVRDQLDAFQSTSPPAPPQTGPGPTGTGSRRLARRVPGANLAPGLRAGTAGAPAPAVGRPPVAGPRLRDPDAVRDAFDSYSAGVALGQGHAATEPPSTDSESHLWRENHA</sequence>
<keyword evidence="15" id="KW-1185">Reference proteome</keyword>
<evidence type="ECO:0000256" key="9">
    <source>
        <dbReference type="ARBA" id="ARBA00023012"/>
    </source>
</evidence>
<dbReference type="Pfam" id="PF00672">
    <property type="entry name" value="HAMP"/>
    <property type="match status" value="1"/>
</dbReference>
<dbReference type="InterPro" id="IPR005467">
    <property type="entry name" value="His_kinase_dom"/>
</dbReference>
<dbReference type="SMART" id="SM00387">
    <property type="entry name" value="HATPase_c"/>
    <property type="match status" value="1"/>
</dbReference>
<name>A0ABP4YX07_9ACTN</name>
<organism evidence="14 15">
    <name type="scientific">Luedemannella flava</name>
    <dbReference type="NCBI Taxonomy" id="349316"/>
    <lineage>
        <taxon>Bacteria</taxon>
        <taxon>Bacillati</taxon>
        <taxon>Actinomycetota</taxon>
        <taxon>Actinomycetes</taxon>
        <taxon>Micromonosporales</taxon>
        <taxon>Micromonosporaceae</taxon>
        <taxon>Luedemannella</taxon>
    </lineage>
</organism>
<evidence type="ECO:0000256" key="3">
    <source>
        <dbReference type="ARBA" id="ARBA00012438"/>
    </source>
</evidence>
<evidence type="ECO:0000256" key="11">
    <source>
        <dbReference type="SAM" id="Phobius"/>
    </source>
</evidence>
<evidence type="ECO:0000256" key="2">
    <source>
        <dbReference type="ARBA" id="ARBA00004370"/>
    </source>
</evidence>
<proteinExistence type="predicted"/>